<accession>A0A371K2Z4</accession>
<gene>
    <name evidence="3" type="ORF">DX914_03685</name>
</gene>
<comment type="caution">
    <text evidence="3">The sequence shown here is derived from an EMBL/GenBank/DDBJ whole genome shotgun (WGS) entry which is preliminary data.</text>
</comment>
<dbReference type="RefSeq" id="WP_115857700.1">
    <property type="nucleotide sequence ID" value="NZ_QTSU01000001.1"/>
</dbReference>
<keyword evidence="4" id="KW-1185">Reference proteome</keyword>
<evidence type="ECO:0000256" key="1">
    <source>
        <dbReference type="SAM" id="MobiDB-lite"/>
    </source>
</evidence>
<evidence type="ECO:0000256" key="2">
    <source>
        <dbReference type="SAM" id="SignalP"/>
    </source>
</evidence>
<sequence>MKTPLPLAAAALPVLLALALSAAAAAPAVEPTPSGPLAAKAVSEALGSALRADVPTALTALKAAPAEQFNAKDIAFRSCMIERHERTSPPAPVGETDDPLARKVLDLYQNYWWHAVRDPAGRPARDAQLKADLAATIGEKPPADGDEAFDALTERINVKLRAAGMHPLQGRTPPLYDFMVWRQQEERDYTVALPGGEQQPVKVFVMDDWLSRGWSHYTACSYTGAAGWANEQGLFAVRSAYGDLQGEDFKVSFLGHESQHYADLKRWPDMPPWTLEYRAKLVELALADETRIKLLDRFYRSQDDEPDHPHPYANKRVIAAVLARLGQPASADLRQADPEAVRRAAREVLIEDSRKRQAETPAAAPKA</sequence>
<dbReference type="Proteomes" id="UP000264492">
    <property type="component" value="Unassembled WGS sequence"/>
</dbReference>
<reference evidence="3 4" key="1">
    <citation type="submission" date="2018-08" db="EMBL/GenBank/DDBJ databases">
        <title>Lysobacter sp. zong2l5, whole genome shotgun sequence.</title>
        <authorList>
            <person name="Zhang X."/>
            <person name="Feng G."/>
            <person name="Zhu H."/>
        </authorList>
    </citation>
    <scope>NUCLEOTIDE SEQUENCE [LARGE SCALE GENOMIC DNA]</scope>
    <source>
        <strain evidence="4">zong2l5</strain>
    </source>
</reference>
<protein>
    <submittedName>
        <fullName evidence="3">Uncharacterized protein</fullName>
    </submittedName>
</protein>
<dbReference type="AlphaFoldDB" id="A0A371K2Z4"/>
<organism evidence="3 4">
    <name type="scientific">Lysobacter silvisoli</name>
    <dbReference type="NCBI Taxonomy" id="2293254"/>
    <lineage>
        <taxon>Bacteria</taxon>
        <taxon>Pseudomonadati</taxon>
        <taxon>Pseudomonadota</taxon>
        <taxon>Gammaproteobacteria</taxon>
        <taxon>Lysobacterales</taxon>
        <taxon>Lysobacteraceae</taxon>
        <taxon>Lysobacter</taxon>
    </lineage>
</organism>
<evidence type="ECO:0000313" key="3">
    <source>
        <dbReference type="EMBL" id="RDZ28258.1"/>
    </source>
</evidence>
<dbReference type="EMBL" id="QTSU01000001">
    <property type="protein sequence ID" value="RDZ28258.1"/>
    <property type="molecule type" value="Genomic_DNA"/>
</dbReference>
<feature type="region of interest" description="Disordered" evidence="1">
    <location>
        <begin position="348"/>
        <end position="367"/>
    </location>
</feature>
<proteinExistence type="predicted"/>
<feature type="compositionally biased region" description="Basic and acidic residues" evidence="1">
    <location>
        <begin position="348"/>
        <end position="358"/>
    </location>
</feature>
<keyword evidence="2" id="KW-0732">Signal</keyword>
<name>A0A371K2Z4_9GAMM</name>
<evidence type="ECO:0000313" key="4">
    <source>
        <dbReference type="Proteomes" id="UP000264492"/>
    </source>
</evidence>
<feature type="chain" id="PRO_5016926616" evidence="2">
    <location>
        <begin position="25"/>
        <end position="367"/>
    </location>
</feature>
<feature type="signal peptide" evidence="2">
    <location>
        <begin position="1"/>
        <end position="24"/>
    </location>
</feature>
<dbReference type="OrthoDB" id="2823799at2"/>